<keyword evidence="7" id="KW-1185">Reference proteome</keyword>
<evidence type="ECO:0000256" key="2">
    <source>
        <dbReference type="ARBA" id="ARBA00012754"/>
    </source>
</evidence>
<dbReference type="GO" id="GO:0006516">
    <property type="term" value="P:glycoprotein catabolic process"/>
    <property type="evidence" value="ECO:0007669"/>
    <property type="project" value="TreeGrafter"/>
</dbReference>
<evidence type="ECO:0000259" key="5">
    <source>
        <dbReference type="Pfam" id="PF22666"/>
    </source>
</evidence>
<accession>F2IBQ8</accession>
<dbReference type="eggNOG" id="COG3250">
    <property type="taxonomic scope" value="Bacteria"/>
</dbReference>
<dbReference type="InterPro" id="IPR054593">
    <property type="entry name" value="Beta-mannosidase-like_N2"/>
</dbReference>
<dbReference type="Pfam" id="PF22666">
    <property type="entry name" value="Glyco_hydro_2_N2"/>
    <property type="match status" value="1"/>
</dbReference>
<dbReference type="GO" id="GO:0004567">
    <property type="term" value="F:beta-mannosidase activity"/>
    <property type="evidence" value="ECO:0007669"/>
    <property type="project" value="UniProtKB-EC"/>
</dbReference>
<comment type="catalytic activity">
    <reaction evidence="1">
        <text>Hydrolysis of terminal, non-reducing beta-D-mannose residues in beta-D-mannosides.</text>
        <dbReference type="EC" id="3.2.1.25"/>
    </reaction>
</comment>
<dbReference type="InterPro" id="IPR013783">
    <property type="entry name" value="Ig-like_fold"/>
</dbReference>
<evidence type="ECO:0000313" key="7">
    <source>
        <dbReference type="Proteomes" id="UP000007463"/>
    </source>
</evidence>
<dbReference type="EC" id="3.2.1.25" evidence="2"/>
<gene>
    <name evidence="6" type="ordered locus">Fluta_3412</name>
</gene>
<dbReference type="KEGG" id="fte:Fluta_3412"/>
<organism evidence="6 7">
    <name type="scientific">Fluviicola taffensis (strain DSM 16823 / NCIMB 13979 / RW262)</name>
    <dbReference type="NCBI Taxonomy" id="755732"/>
    <lineage>
        <taxon>Bacteria</taxon>
        <taxon>Pseudomonadati</taxon>
        <taxon>Bacteroidota</taxon>
        <taxon>Flavobacteriia</taxon>
        <taxon>Flavobacteriales</taxon>
        <taxon>Crocinitomicaceae</taxon>
        <taxon>Fluviicola</taxon>
    </lineage>
</organism>
<dbReference type="InterPro" id="IPR050887">
    <property type="entry name" value="Beta-mannosidase_GH2"/>
</dbReference>
<evidence type="ECO:0000256" key="3">
    <source>
        <dbReference type="ARBA" id="ARBA00022801"/>
    </source>
</evidence>
<dbReference type="PANTHER" id="PTHR43730:SF1">
    <property type="entry name" value="BETA-MANNOSIDASE"/>
    <property type="match status" value="1"/>
</dbReference>
<keyword evidence="3 6" id="KW-0378">Hydrolase</keyword>
<dbReference type="InterPro" id="IPR008979">
    <property type="entry name" value="Galactose-bd-like_sf"/>
</dbReference>
<name>F2IBQ8_FLUTR</name>
<dbReference type="STRING" id="755732.Fluta_3412"/>
<reference evidence="7" key="2">
    <citation type="submission" date="2011-02" db="EMBL/GenBank/DDBJ databases">
        <title>The complete genome of Fluviicola taffensis DSM 16823.</title>
        <authorList>
            <consortium name="US DOE Joint Genome Institute (JGI-PGF)"/>
            <person name="Lucas S."/>
            <person name="Copeland A."/>
            <person name="Lapidus A."/>
            <person name="Bruce D."/>
            <person name="Goodwin L."/>
            <person name="Pitluck S."/>
            <person name="Kyrpides N."/>
            <person name="Mavromatis K."/>
            <person name="Ivanova N."/>
            <person name="Mikhailova N."/>
            <person name="Pagani I."/>
            <person name="Chertkov O."/>
            <person name="Detter J.C."/>
            <person name="Han C."/>
            <person name="Tapia R."/>
            <person name="Land M."/>
            <person name="Hauser L."/>
            <person name="Markowitz V."/>
            <person name="Cheng J.-F."/>
            <person name="Hugenholtz P."/>
            <person name="Woyke T."/>
            <person name="Wu D."/>
            <person name="Tindall B."/>
            <person name="Pomrenke H.G."/>
            <person name="Brambilla E."/>
            <person name="Klenk H.-P."/>
            <person name="Eisen J.A."/>
        </authorList>
    </citation>
    <scope>NUCLEOTIDE SEQUENCE [LARGE SCALE GENOMIC DNA]</scope>
    <source>
        <strain evidence="7">DSM 16823 / RW262 / RW262</strain>
    </source>
</reference>
<reference evidence="6 7" key="1">
    <citation type="journal article" date="2011" name="Stand. Genomic Sci.">
        <title>Complete genome sequence of the gliding freshwater bacterium Fluviicola taffensis type strain (RW262).</title>
        <authorList>
            <person name="Woyke T."/>
            <person name="Chertkov O."/>
            <person name="Lapidus A."/>
            <person name="Nolan M."/>
            <person name="Lucas S."/>
            <person name="Del Rio T.G."/>
            <person name="Tice H."/>
            <person name="Cheng J.F."/>
            <person name="Tapia R."/>
            <person name="Han C."/>
            <person name="Goodwin L."/>
            <person name="Pitluck S."/>
            <person name="Liolios K."/>
            <person name="Pagani I."/>
            <person name="Ivanova N."/>
            <person name="Huntemann M."/>
            <person name="Mavromatis K."/>
            <person name="Mikhailova N."/>
            <person name="Pati A."/>
            <person name="Chen A."/>
            <person name="Palaniappan K."/>
            <person name="Land M."/>
            <person name="Hauser L."/>
            <person name="Brambilla E.M."/>
            <person name="Rohde M."/>
            <person name="Mwirichia R."/>
            <person name="Sikorski J."/>
            <person name="Tindall B.J."/>
            <person name="Goker M."/>
            <person name="Bristow J."/>
            <person name="Eisen J.A."/>
            <person name="Markowitz V."/>
            <person name="Hugenholtz P."/>
            <person name="Klenk H.P."/>
            <person name="Kyrpides N.C."/>
        </authorList>
    </citation>
    <scope>NUCLEOTIDE SEQUENCE [LARGE SCALE GENOMIC DNA]</scope>
    <source>
        <strain evidence="7">DSM 16823 / RW262 / RW262</strain>
    </source>
</reference>
<dbReference type="HOGENOM" id="CLU_005015_3_2_10"/>
<keyword evidence="4 6" id="KW-0326">Glycosidase</keyword>
<protein>
    <recommendedName>
        <fullName evidence="2">beta-mannosidase</fullName>
        <ecNumber evidence="2">3.2.1.25</ecNumber>
    </recommendedName>
</protein>
<dbReference type="FunFam" id="3.20.20.80:FF:000050">
    <property type="entry name" value="Beta-mannosidase B"/>
    <property type="match status" value="1"/>
</dbReference>
<dbReference type="Gene3D" id="2.60.40.10">
    <property type="entry name" value="Immunoglobulins"/>
    <property type="match status" value="1"/>
</dbReference>
<dbReference type="InterPro" id="IPR017853">
    <property type="entry name" value="GH"/>
</dbReference>
<dbReference type="SUPFAM" id="SSF51445">
    <property type="entry name" value="(Trans)glycosidases"/>
    <property type="match status" value="1"/>
</dbReference>
<dbReference type="InterPro" id="IPR036156">
    <property type="entry name" value="Beta-gal/glucu_dom_sf"/>
</dbReference>
<dbReference type="SUPFAM" id="SSF49303">
    <property type="entry name" value="beta-Galactosidase/glucuronidase domain"/>
    <property type="match status" value="1"/>
</dbReference>
<dbReference type="Gene3D" id="3.20.20.80">
    <property type="entry name" value="Glycosidases"/>
    <property type="match status" value="1"/>
</dbReference>
<proteinExistence type="predicted"/>
<evidence type="ECO:0000313" key="6">
    <source>
        <dbReference type="EMBL" id="AEA45384.1"/>
    </source>
</evidence>
<dbReference type="Gene3D" id="2.60.120.260">
    <property type="entry name" value="Galactose-binding domain-like"/>
    <property type="match status" value="1"/>
</dbReference>
<dbReference type="PANTHER" id="PTHR43730">
    <property type="entry name" value="BETA-MANNOSIDASE"/>
    <property type="match status" value="1"/>
</dbReference>
<evidence type="ECO:0000256" key="4">
    <source>
        <dbReference type="ARBA" id="ARBA00023295"/>
    </source>
</evidence>
<feature type="domain" description="Beta-mannosidase-like galactose-binding" evidence="5">
    <location>
        <begin position="13"/>
        <end position="182"/>
    </location>
</feature>
<dbReference type="AlphaFoldDB" id="F2IBQ8"/>
<evidence type="ECO:0000256" key="1">
    <source>
        <dbReference type="ARBA" id="ARBA00000829"/>
    </source>
</evidence>
<sequence>MAINLFGQMNLSWKVQHPISKKWMPMGEKGSVQEALITAKELPDPFVGMNEDKFAWVENYQWILESEFLLTEADFNQFVELEFPSIDTYASIFLNGKFVAETNNSFVNYRFDVQDKIIVGKNKLKVVFTPPVMYQKPRMGKVGVTLPAPNDVGKTQVAPHCRKPQYQFGWDWSLRILTMGFWEPVRVAIFSSNKVVSNYSNTLAVSDEKATSEFSLILAKESSESFTWESNLFGLQVLKSQNKVLKRTETLENPKLWWPRGQGEAFLYQDHWLLKNEKGEIIFEKDIRFGVKKVELVQEKDQWGTSFQLKVNNRPIFCKGADYIPDDIFPARITDQKLKNAVKTMLECNFNMVRIWGGGFYPRESFLEACDEGGLMVWEDFMFACAMYPGTDEFLKNVQEEIQQQIPRLASHASLTLFNGNNEVDVAWKNWGFQSTYNLSSKDEALIGVYYQKLFKELIPETIKRITNIPYEHTSPLSNWGNDEYYNHGTQHYWGVWHGKDPIEDFGRKSGRFNAEYGFQSFPELATLSSFSNPTDWKLDSPVMKKHQKSYVGNGMIAKHSNLLYGKTDDFQRFVYFSQLTQAKAVGIAVVAHRTTYPRCAGTIYWQFNDCWPAPTWSSIDYFGRWKALQYQVKNDFKDVTIAARIDTLGKEKFVLISDIPTGFLCEIEAQVSDFQGRILDTLRCHQTLAYPHSVELFPQELEKYKKVDFAIQFNWKDETGKMCSRIFVHELFPGKAIVGIAPKVTVESLDTASGKGVVLIENETILLDFWFTSKIGVVFMDQNFLHLLPGTHRLEFVFEGDLKPTDFNWFYH</sequence>
<dbReference type="EMBL" id="CP002542">
    <property type="protein sequence ID" value="AEA45384.1"/>
    <property type="molecule type" value="Genomic_DNA"/>
</dbReference>
<dbReference type="SUPFAM" id="SSF49785">
    <property type="entry name" value="Galactose-binding domain-like"/>
    <property type="match status" value="1"/>
</dbReference>
<dbReference type="Proteomes" id="UP000007463">
    <property type="component" value="Chromosome"/>
</dbReference>